<protein>
    <recommendedName>
        <fullName evidence="3">Uroporphyrin-III C-methyltransferase</fullName>
    </recommendedName>
</protein>
<name>A0A5C6CVP7_9BACT</name>
<proteinExistence type="predicted"/>
<comment type="caution">
    <text evidence="1">The sequence shown here is derived from an EMBL/GenBank/DDBJ whole genome shotgun (WGS) entry which is preliminary data.</text>
</comment>
<evidence type="ECO:0008006" key="3">
    <source>
        <dbReference type="Google" id="ProtNLM"/>
    </source>
</evidence>
<dbReference type="AlphaFoldDB" id="A0A5C6CVP7"/>
<dbReference type="Pfam" id="PF22752">
    <property type="entry name" value="DUF488-N3i"/>
    <property type="match status" value="1"/>
</dbReference>
<evidence type="ECO:0000313" key="2">
    <source>
        <dbReference type="Proteomes" id="UP000318437"/>
    </source>
</evidence>
<organism evidence="1 2">
    <name type="scientific">Bythopirellula polymerisocia</name>
    <dbReference type="NCBI Taxonomy" id="2528003"/>
    <lineage>
        <taxon>Bacteria</taxon>
        <taxon>Pseudomonadati</taxon>
        <taxon>Planctomycetota</taxon>
        <taxon>Planctomycetia</taxon>
        <taxon>Pirellulales</taxon>
        <taxon>Lacipirellulaceae</taxon>
        <taxon>Bythopirellula</taxon>
    </lineage>
</organism>
<reference evidence="1 2" key="1">
    <citation type="submission" date="2019-02" db="EMBL/GenBank/DDBJ databases">
        <title>Deep-cultivation of Planctomycetes and their phenomic and genomic characterization uncovers novel biology.</title>
        <authorList>
            <person name="Wiegand S."/>
            <person name="Jogler M."/>
            <person name="Boedeker C."/>
            <person name="Pinto D."/>
            <person name="Vollmers J."/>
            <person name="Rivas-Marin E."/>
            <person name="Kohn T."/>
            <person name="Peeters S.H."/>
            <person name="Heuer A."/>
            <person name="Rast P."/>
            <person name="Oberbeckmann S."/>
            <person name="Bunk B."/>
            <person name="Jeske O."/>
            <person name="Meyerdierks A."/>
            <person name="Storesund J.E."/>
            <person name="Kallscheuer N."/>
            <person name="Luecker S."/>
            <person name="Lage O.M."/>
            <person name="Pohl T."/>
            <person name="Merkel B.J."/>
            <person name="Hornburger P."/>
            <person name="Mueller R.-W."/>
            <person name="Bruemmer F."/>
            <person name="Labrenz M."/>
            <person name="Spormann A.M."/>
            <person name="Op Den Camp H."/>
            <person name="Overmann J."/>
            <person name="Amann R."/>
            <person name="Jetten M.S.M."/>
            <person name="Mascher T."/>
            <person name="Medema M.H."/>
            <person name="Devos D.P."/>
            <person name="Kaster A.-K."/>
            <person name="Ovreas L."/>
            <person name="Rohde M."/>
            <person name="Galperin M.Y."/>
            <person name="Jogler C."/>
        </authorList>
    </citation>
    <scope>NUCLEOTIDE SEQUENCE [LARGE SCALE GENOMIC DNA]</scope>
    <source>
        <strain evidence="1 2">Pla144</strain>
    </source>
</reference>
<dbReference type="Proteomes" id="UP000318437">
    <property type="component" value="Unassembled WGS sequence"/>
</dbReference>
<keyword evidence="2" id="KW-1185">Reference proteome</keyword>
<sequence>MPKLPPTLRIPLQINVDETKRVYDAVDADDGFRVLADRLWPRGLKKEDAHVDLWAKELAPSTELRKWFNHKAEKFTEFREKYLAELADKQNTVAKIVELADSRRVTLLFAARDPACNHAIVLREVLLASL</sequence>
<dbReference type="EMBL" id="SJPS01000003">
    <property type="protein sequence ID" value="TWU27905.1"/>
    <property type="molecule type" value="Genomic_DNA"/>
</dbReference>
<evidence type="ECO:0000313" key="1">
    <source>
        <dbReference type="EMBL" id="TWU27905.1"/>
    </source>
</evidence>
<dbReference type="PANTHER" id="PTHR36849:SF1">
    <property type="entry name" value="CYTOPLASMIC PROTEIN"/>
    <property type="match status" value="1"/>
</dbReference>
<accession>A0A5C6CVP7</accession>
<gene>
    <name evidence="1" type="ORF">Pla144_26840</name>
</gene>
<dbReference type="InterPro" id="IPR052552">
    <property type="entry name" value="YeaO-like"/>
</dbReference>
<dbReference type="RefSeq" id="WP_146451050.1">
    <property type="nucleotide sequence ID" value="NZ_SJPS01000003.1"/>
</dbReference>
<dbReference type="PANTHER" id="PTHR36849">
    <property type="entry name" value="CYTOPLASMIC PROTEIN-RELATED"/>
    <property type="match status" value="1"/>
</dbReference>
<dbReference type="OrthoDB" id="9790745at2"/>